<protein>
    <submittedName>
        <fullName evidence="5">EAL domain-containing protein</fullName>
    </submittedName>
</protein>
<dbReference type="SUPFAM" id="SSF141868">
    <property type="entry name" value="EAL domain-like"/>
    <property type="match status" value="1"/>
</dbReference>
<reference evidence="5 6" key="1">
    <citation type="submission" date="2020-04" db="EMBL/GenBank/DDBJ databases">
        <title>Rhizobium sp. S-51 isolated from soil.</title>
        <authorList>
            <person name="Dahal R.H."/>
        </authorList>
    </citation>
    <scope>NUCLEOTIDE SEQUENCE [LARGE SCALE GENOMIC DNA]</scope>
    <source>
        <strain evidence="5 6">S-51</strain>
    </source>
</reference>
<feature type="domain" description="GGDEF" evidence="4">
    <location>
        <begin position="393"/>
        <end position="526"/>
    </location>
</feature>
<dbReference type="CDD" id="cd01948">
    <property type="entry name" value="EAL"/>
    <property type="match status" value="1"/>
</dbReference>
<name>A0A7Y0ATI2_9HYPH</name>
<dbReference type="Gene3D" id="3.20.20.450">
    <property type="entry name" value="EAL domain"/>
    <property type="match status" value="1"/>
</dbReference>
<dbReference type="Pfam" id="PF00990">
    <property type="entry name" value="GGDEF"/>
    <property type="match status" value="1"/>
</dbReference>
<dbReference type="Gene3D" id="3.30.70.270">
    <property type="match status" value="1"/>
</dbReference>
<dbReference type="EMBL" id="JABBGK010000001">
    <property type="protein sequence ID" value="NML73218.1"/>
    <property type="molecule type" value="Genomic_DNA"/>
</dbReference>
<dbReference type="SUPFAM" id="SSF55073">
    <property type="entry name" value="Nucleotide cyclase"/>
    <property type="match status" value="1"/>
</dbReference>
<dbReference type="InterPro" id="IPR029787">
    <property type="entry name" value="Nucleotide_cyclase"/>
</dbReference>
<gene>
    <name evidence="5" type="ORF">HHL25_03665</name>
</gene>
<feature type="domain" description="EAL" evidence="3">
    <location>
        <begin position="535"/>
        <end position="785"/>
    </location>
</feature>
<dbReference type="FunFam" id="3.30.70.270:FF:000001">
    <property type="entry name" value="Diguanylate cyclase domain protein"/>
    <property type="match status" value="1"/>
</dbReference>
<sequence>MKTSLSRPFDMLRSAGVAFLRLGEAGQTEFEAGRIRAVRLAAVLRNTPWMMAANLANAAVAIVALVDNPMHVWVLVWAAMVTAIALLTGLRWWQNRDRPERETASLRGTRRAVVFAVVTSGLWACLSALFYYYATEHQRLVIIAITVGMTGGGGFALATVPPAAIAFSAIMGIGSAFAIAEAGELIGMNLFALYVVYAAIIIRSSFALCDSLTIRVRAQLAADEQRDVIGLLLNDFEENAADWLWGLDRNLLLRRASPRFFEEVATGEDKVYGRPLWEVMPFMDNGRRFLTDVHGSDELRRILHDHAPFRDFEICVVRDGELGVWSLSAKPVFDGNGAFVGFRGVGRDVTQAREARGRIEYMARHDSLTDVGNRVLLNEDLGRALSRLERFNEGFAVLLLDLDRFKQVNDTHGHGAGDELLREVATTLKALCGEGDTIARLGGDEFAIIRAVRDDPRAAAELADRVVNALSQPFVLASGTARIGVSVGIACAPIDGRNADTLIRHADLALYRAKGDGRNRYRFFDTSLDAAARRRNALEQELRAAVAADALSLHFQPLVDSRSGEIVCAEALLRWNHPSLGSVSPAEFIPIAEDIGLIGRIGTWVIRKGCETATAWPETVRLAVNLSPRQFGTPGLFTMIESTLRECGLPPRRLELEVTESLLLNSDSAVESTLAAIKGLGVRIALDDFGTGYSSLSYLRRYRFDKLKIDQSFISDIETNADSRAIVDAVIRLGRDLGVSLAAEGVETSGQYELLRRLGCGEIQGYLVGKPMPAAELERLMDSHQAWDDDRITA</sequence>
<dbReference type="GO" id="GO:0003824">
    <property type="term" value="F:catalytic activity"/>
    <property type="evidence" value="ECO:0007669"/>
    <property type="project" value="UniProtKB-ARBA"/>
</dbReference>
<dbReference type="NCBIfam" id="TIGR00254">
    <property type="entry name" value="GGDEF"/>
    <property type="match status" value="1"/>
</dbReference>
<comment type="caution">
    <text evidence="5">The sequence shown here is derived from an EMBL/GenBank/DDBJ whole genome shotgun (WGS) entry which is preliminary data.</text>
</comment>
<dbReference type="InterPro" id="IPR035919">
    <property type="entry name" value="EAL_sf"/>
</dbReference>
<feature type="transmembrane region" description="Helical" evidence="1">
    <location>
        <begin position="164"/>
        <end position="183"/>
    </location>
</feature>
<feature type="transmembrane region" description="Helical" evidence="1">
    <location>
        <begin position="113"/>
        <end position="133"/>
    </location>
</feature>
<evidence type="ECO:0000313" key="5">
    <source>
        <dbReference type="EMBL" id="NML73218.1"/>
    </source>
</evidence>
<dbReference type="PROSITE" id="PS50883">
    <property type="entry name" value="EAL"/>
    <property type="match status" value="1"/>
</dbReference>
<dbReference type="InterPro" id="IPR000160">
    <property type="entry name" value="GGDEF_dom"/>
</dbReference>
<dbReference type="InterPro" id="IPR035965">
    <property type="entry name" value="PAS-like_dom_sf"/>
</dbReference>
<dbReference type="Pfam" id="PF00563">
    <property type="entry name" value="EAL"/>
    <property type="match status" value="1"/>
</dbReference>
<feature type="transmembrane region" description="Helical" evidence="1">
    <location>
        <begin position="49"/>
        <end position="66"/>
    </location>
</feature>
<dbReference type="Gene3D" id="3.30.450.20">
    <property type="entry name" value="PAS domain"/>
    <property type="match status" value="1"/>
</dbReference>
<evidence type="ECO:0000313" key="6">
    <source>
        <dbReference type="Proteomes" id="UP000541470"/>
    </source>
</evidence>
<evidence type="ECO:0000259" key="4">
    <source>
        <dbReference type="PROSITE" id="PS50887"/>
    </source>
</evidence>
<feature type="transmembrane region" description="Helical" evidence="1">
    <location>
        <begin position="73"/>
        <end position="93"/>
    </location>
</feature>
<evidence type="ECO:0000256" key="1">
    <source>
        <dbReference type="SAM" id="Phobius"/>
    </source>
</evidence>
<keyword evidence="1" id="KW-1133">Transmembrane helix</keyword>
<dbReference type="InterPro" id="IPR013656">
    <property type="entry name" value="PAS_4"/>
</dbReference>
<organism evidence="5 6">
    <name type="scientific">Rhizobium terricola</name>
    <dbReference type="NCBI Taxonomy" id="2728849"/>
    <lineage>
        <taxon>Bacteria</taxon>
        <taxon>Pseudomonadati</taxon>
        <taxon>Pseudomonadota</taxon>
        <taxon>Alphaproteobacteria</taxon>
        <taxon>Hyphomicrobiales</taxon>
        <taxon>Rhizobiaceae</taxon>
        <taxon>Rhizobium/Agrobacterium group</taxon>
        <taxon>Rhizobium</taxon>
    </lineage>
</organism>
<dbReference type="InterPro" id="IPR001633">
    <property type="entry name" value="EAL_dom"/>
</dbReference>
<dbReference type="PANTHER" id="PTHR44757">
    <property type="entry name" value="DIGUANYLATE CYCLASE DGCP"/>
    <property type="match status" value="1"/>
</dbReference>
<dbReference type="PANTHER" id="PTHR44757:SF10">
    <property type="entry name" value="MEMBRANE PROTEIN"/>
    <property type="match status" value="1"/>
</dbReference>
<evidence type="ECO:0000259" key="3">
    <source>
        <dbReference type="PROSITE" id="PS50883"/>
    </source>
</evidence>
<dbReference type="Proteomes" id="UP000541470">
    <property type="component" value="Unassembled WGS sequence"/>
</dbReference>
<feature type="domain" description="PAC" evidence="2">
    <location>
        <begin position="310"/>
        <end position="361"/>
    </location>
</feature>
<keyword evidence="1" id="KW-0472">Membrane</keyword>
<dbReference type="AlphaFoldDB" id="A0A7Y0ATI2"/>
<dbReference type="SMART" id="SM00267">
    <property type="entry name" value="GGDEF"/>
    <property type="match status" value="1"/>
</dbReference>
<evidence type="ECO:0000259" key="2">
    <source>
        <dbReference type="PROSITE" id="PS50113"/>
    </source>
</evidence>
<dbReference type="Pfam" id="PF08448">
    <property type="entry name" value="PAS_4"/>
    <property type="match status" value="1"/>
</dbReference>
<dbReference type="CDD" id="cd01949">
    <property type="entry name" value="GGDEF"/>
    <property type="match status" value="1"/>
</dbReference>
<feature type="transmembrane region" description="Helical" evidence="1">
    <location>
        <begin position="190"/>
        <end position="208"/>
    </location>
</feature>
<accession>A0A7Y0ATI2</accession>
<dbReference type="SUPFAM" id="SSF55785">
    <property type="entry name" value="PYP-like sensor domain (PAS domain)"/>
    <property type="match status" value="1"/>
</dbReference>
<dbReference type="InterPro" id="IPR000700">
    <property type="entry name" value="PAS-assoc_C"/>
</dbReference>
<dbReference type="PROSITE" id="PS50887">
    <property type="entry name" value="GGDEF"/>
    <property type="match status" value="1"/>
</dbReference>
<dbReference type="InterPro" id="IPR052155">
    <property type="entry name" value="Biofilm_reg_signaling"/>
</dbReference>
<keyword evidence="6" id="KW-1185">Reference proteome</keyword>
<dbReference type="SMART" id="SM00052">
    <property type="entry name" value="EAL"/>
    <property type="match status" value="1"/>
</dbReference>
<proteinExistence type="predicted"/>
<dbReference type="InterPro" id="IPR043128">
    <property type="entry name" value="Rev_trsase/Diguanyl_cyclase"/>
</dbReference>
<keyword evidence="1" id="KW-0812">Transmembrane</keyword>
<dbReference type="PROSITE" id="PS50113">
    <property type="entry name" value="PAC"/>
    <property type="match status" value="1"/>
</dbReference>